<dbReference type="RefSeq" id="WP_137245588.1">
    <property type="nucleotide sequence ID" value="NZ_SZQA01000002.1"/>
</dbReference>
<organism evidence="1 2">
    <name type="scientific">Herbidospora galbida</name>
    <dbReference type="NCBI Taxonomy" id="2575442"/>
    <lineage>
        <taxon>Bacteria</taxon>
        <taxon>Bacillati</taxon>
        <taxon>Actinomycetota</taxon>
        <taxon>Actinomycetes</taxon>
        <taxon>Streptosporangiales</taxon>
        <taxon>Streptosporangiaceae</taxon>
        <taxon>Herbidospora</taxon>
    </lineage>
</organism>
<dbReference type="Proteomes" id="UP000308705">
    <property type="component" value="Unassembled WGS sequence"/>
</dbReference>
<proteinExistence type="predicted"/>
<dbReference type="AlphaFoldDB" id="A0A4U3MMJ3"/>
<accession>A0A4U3MMJ3</accession>
<evidence type="ECO:0000313" key="1">
    <source>
        <dbReference type="EMBL" id="TKK90848.1"/>
    </source>
</evidence>
<protein>
    <submittedName>
        <fullName evidence="1">Uncharacterized protein</fullName>
    </submittedName>
</protein>
<dbReference type="OrthoDB" id="4555946at2"/>
<dbReference type="EMBL" id="SZQA01000002">
    <property type="protein sequence ID" value="TKK90848.1"/>
    <property type="molecule type" value="Genomic_DNA"/>
</dbReference>
<comment type="caution">
    <text evidence="1">The sequence shown here is derived from an EMBL/GenBank/DDBJ whole genome shotgun (WGS) entry which is preliminary data.</text>
</comment>
<name>A0A4U3MMJ3_9ACTN</name>
<reference evidence="1 2" key="1">
    <citation type="submission" date="2019-04" db="EMBL/GenBank/DDBJ databases">
        <title>Herbidospora sp. NEAU-GS14.nov., a novel actinomycete isolated from soil.</title>
        <authorList>
            <person name="Han L."/>
        </authorList>
    </citation>
    <scope>NUCLEOTIDE SEQUENCE [LARGE SCALE GENOMIC DNA]</scope>
    <source>
        <strain evidence="1 2">NEAU-GS14</strain>
    </source>
</reference>
<evidence type="ECO:0000313" key="2">
    <source>
        <dbReference type="Proteomes" id="UP000308705"/>
    </source>
</evidence>
<sequence>MISSIEVKEALSRFGVVEWYRISIGTDPRDGLHRPPLIVWRYSSPADHVRELIHGAVSGLLSSVDWDVDTSGKNWTILPSRLRQEYARHAGNPYTGVLGDLKRSDQLFCEKANADMVLFLCRLNDTAAF</sequence>
<keyword evidence="2" id="KW-1185">Reference proteome</keyword>
<gene>
    <name evidence="1" type="ORF">FDA94_03540</name>
</gene>